<feature type="active site" evidence="9">
    <location>
        <position position="156"/>
    </location>
</feature>
<keyword evidence="2 9" id="KW-1003">Cell membrane</keyword>
<comment type="subcellular location">
    <subcellularLocation>
        <location evidence="9">Cell membrane</location>
        <topology evidence="9">Multi-pass membrane protein</topology>
    </subcellularLocation>
</comment>
<accession>A0A4D6YBA0</accession>
<comment type="function">
    <text evidence="9 10">This protein specifically catalyzes the removal of signal peptides from prolipoproteins.</text>
</comment>
<comment type="catalytic activity">
    <reaction evidence="9 10">
        <text>Release of signal peptides from bacterial membrane prolipoproteins. Hydrolyzes -Xaa-Yaa-Zaa-|-(S,diacylglyceryl)Cys-, in which Xaa is hydrophobic (preferably Leu), and Yaa (Ala or Ser) and Zaa (Gly or Ala) have small, neutral side chains.</text>
        <dbReference type="EC" id="3.4.23.36"/>
    </reaction>
</comment>
<feature type="active site" evidence="9">
    <location>
        <position position="174"/>
    </location>
</feature>
<dbReference type="PANTHER" id="PTHR33695">
    <property type="entry name" value="LIPOPROTEIN SIGNAL PEPTIDASE"/>
    <property type="match status" value="1"/>
</dbReference>
<evidence type="ECO:0000256" key="9">
    <source>
        <dbReference type="HAMAP-Rule" id="MF_00161"/>
    </source>
</evidence>
<dbReference type="PROSITE" id="PS00855">
    <property type="entry name" value="SPASE_II"/>
    <property type="match status" value="1"/>
</dbReference>
<keyword evidence="5 9" id="KW-0064">Aspartyl protease</keyword>
<dbReference type="HAMAP" id="MF_00161">
    <property type="entry name" value="LspA"/>
    <property type="match status" value="1"/>
</dbReference>
<keyword evidence="6 9" id="KW-0378">Hydrolase</keyword>
<dbReference type="EMBL" id="CP034852">
    <property type="protein sequence ID" value="QCI26669.1"/>
    <property type="molecule type" value="Genomic_DNA"/>
</dbReference>
<dbReference type="GO" id="GO:0004190">
    <property type="term" value="F:aspartic-type endopeptidase activity"/>
    <property type="evidence" value="ECO:0007669"/>
    <property type="project" value="UniProtKB-UniRule"/>
</dbReference>
<dbReference type="Proteomes" id="UP000298782">
    <property type="component" value="Chromosome"/>
</dbReference>
<keyword evidence="4 9" id="KW-0812">Transmembrane</keyword>
<gene>
    <name evidence="9 12" type="primary">lspA</name>
    <name evidence="12" type="ORF">D9V80_00605</name>
</gene>
<proteinExistence type="inferred from homology"/>
<evidence type="ECO:0000256" key="4">
    <source>
        <dbReference type="ARBA" id="ARBA00022692"/>
    </source>
</evidence>
<dbReference type="NCBIfam" id="TIGR00077">
    <property type="entry name" value="lspA"/>
    <property type="match status" value="1"/>
</dbReference>
<comment type="pathway">
    <text evidence="9">Protein modification; lipoprotein biosynthesis (signal peptide cleavage).</text>
</comment>
<comment type="similarity">
    <text evidence="1 9 11">Belongs to the peptidase A8 family.</text>
</comment>
<organism evidence="12 13">
    <name type="scientific">Buchnera aphidicola</name>
    <name type="common">Thelaxes californica</name>
    <dbReference type="NCBI Taxonomy" id="1315998"/>
    <lineage>
        <taxon>Bacteria</taxon>
        <taxon>Pseudomonadati</taxon>
        <taxon>Pseudomonadota</taxon>
        <taxon>Gammaproteobacteria</taxon>
        <taxon>Enterobacterales</taxon>
        <taxon>Erwiniaceae</taxon>
        <taxon>Buchnera</taxon>
    </lineage>
</organism>
<sequence>MKKLIQKKYKQTIIYVLDALKILKDRMKHVFSYKKIHIKKFILFLWITVLIIVIDYMTKKWVIHTFDLYQNKTICSFLNLFYIHNNGMAFGLLSQQKFCPEFLIFFTGTMVTIKIVQIFYSFFIKETYKNYMFYCFIIGGAIGNLIDRIKYGCVIDFIDIHIYTIHLPIFNIADISIMFGALASILYSIFLK</sequence>
<evidence type="ECO:0000313" key="13">
    <source>
        <dbReference type="Proteomes" id="UP000298782"/>
    </source>
</evidence>
<evidence type="ECO:0000256" key="7">
    <source>
        <dbReference type="ARBA" id="ARBA00022989"/>
    </source>
</evidence>
<evidence type="ECO:0000256" key="1">
    <source>
        <dbReference type="ARBA" id="ARBA00006139"/>
    </source>
</evidence>
<evidence type="ECO:0000256" key="11">
    <source>
        <dbReference type="RuleBase" id="RU004181"/>
    </source>
</evidence>
<keyword evidence="7 9" id="KW-1133">Transmembrane helix</keyword>
<evidence type="ECO:0000313" key="12">
    <source>
        <dbReference type="EMBL" id="QCI26669.1"/>
    </source>
</evidence>
<dbReference type="PANTHER" id="PTHR33695:SF1">
    <property type="entry name" value="LIPOPROTEIN SIGNAL PEPTIDASE"/>
    <property type="match status" value="1"/>
</dbReference>
<dbReference type="InterPro" id="IPR001872">
    <property type="entry name" value="Peptidase_A8"/>
</dbReference>
<feature type="transmembrane region" description="Helical" evidence="9">
    <location>
        <begin position="41"/>
        <end position="58"/>
    </location>
</feature>
<evidence type="ECO:0000256" key="6">
    <source>
        <dbReference type="ARBA" id="ARBA00022801"/>
    </source>
</evidence>
<dbReference type="AlphaFoldDB" id="A0A4D6YBA0"/>
<keyword evidence="8 9" id="KW-0472">Membrane</keyword>
<evidence type="ECO:0000256" key="5">
    <source>
        <dbReference type="ARBA" id="ARBA00022750"/>
    </source>
</evidence>
<evidence type="ECO:0000256" key="3">
    <source>
        <dbReference type="ARBA" id="ARBA00022670"/>
    </source>
</evidence>
<protein>
    <recommendedName>
        <fullName evidence="9">Lipoprotein signal peptidase</fullName>
        <ecNumber evidence="9">3.4.23.36</ecNumber>
    </recommendedName>
    <alternativeName>
        <fullName evidence="9">Prolipoprotein signal peptidase</fullName>
    </alternativeName>
    <alternativeName>
        <fullName evidence="9">Signal peptidase II</fullName>
        <shortName evidence="9">SPase II</shortName>
    </alternativeName>
</protein>
<reference evidence="12 13" key="1">
    <citation type="submission" date="2018-12" db="EMBL/GenBank/DDBJ databases">
        <authorList>
            <person name="Chong R.A."/>
        </authorList>
    </citation>
    <scope>NUCLEOTIDE SEQUENCE [LARGE SCALE GENOMIC DNA]</scope>
    <source>
        <strain evidence="12 13">Tca</strain>
    </source>
</reference>
<name>A0A4D6YBA0_9GAMM</name>
<dbReference type="GO" id="GO:0006508">
    <property type="term" value="P:proteolysis"/>
    <property type="evidence" value="ECO:0007669"/>
    <property type="project" value="UniProtKB-KW"/>
</dbReference>
<dbReference type="Pfam" id="PF01252">
    <property type="entry name" value="Peptidase_A8"/>
    <property type="match status" value="1"/>
</dbReference>
<dbReference type="EC" id="3.4.23.36" evidence="9"/>
<evidence type="ECO:0000256" key="8">
    <source>
        <dbReference type="ARBA" id="ARBA00023136"/>
    </source>
</evidence>
<dbReference type="GO" id="GO:0005886">
    <property type="term" value="C:plasma membrane"/>
    <property type="evidence" value="ECO:0007669"/>
    <property type="project" value="UniProtKB-SubCell"/>
</dbReference>
<keyword evidence="13" id="KW-1185">Reference proteome</keyword>
<keyword evidence="3 9" id="KW-0645">Protease</keyword>
<evidence type="ECO:0000256" key="2">
    <source>
        <dbReference type="ARBA" id="ARBA00022475"/>
    </source>
</evidence>
<dbReference type="OrthoDB" id="9810259at2"/>
<feature type="transmembrane region" description="Helical" evidence="9">
    <location>
        <begin position="169"/>
        <end position="190"/>
    </location>
</feature>
<evidence type="ECO:0000256" key="10">
    <source>
        <dbReference type="RuleBase" id="RU000594"/>
    </source>
</evidence>
<dbReference type="PRINTS" id="PR00781">
    <property type="entry name" value="LIPOSIGPTASE"/>
</dbReference>
<dbReference type="UniPathway" id="UPA00665"/>
<feature type="transmembrane region" description="Helical" evidence="9">
    <location>
        <begin position="131"/>
        <end position="149"/>
    </location>
</feature>
<reference evidence="12 13" key="2">
    <citation type="submission" date="2019-05" db="EMBL/GenBank/DDBJ databases">
        <title>Genome evolution of the obligate endosymbiont Buchnera aphidicola.</title>
        <authorList>
            <person name="Moran N.A."/>
        </authorList>
    </citation>
    <scope>NUCLEOTIDE SEQUENCE [LARGE SCALE GENOMIC DNA]</scope>
    <source>
        <strain evidence="12 13">Tca</strain>
    </source>
</reference>
<feature type="transmembrane region" description="Helical" evidence="9">
    <location>
        <begin position="102"/>
        <end position="124"/>
    </location>
</feature>